<dbReference type="InterPro" id="IPR023210">
    <property type="entry name" value="NADP_OxRdtase_dom"/>
</dbReference>
<evidence type="ECO:0000313" key="3">
    <source>
        <dbReference type="EMBL" id="CAD8225388.1"/>
    </source>
</evidence>
<organism evidence="3">
    <name type="scientific">Ostreococcus sp. 'lucimarinus'</name>
    <dbReference type="NCBI Taxonomy" id="242159"/>
    <lineage>
        <taxon>Eukaryota</taxon>
        <taxon>Viridiplantae</taxon>
        <taxon>Chlorophyta</taxon>
        <taxon>Mamiellophyceae</taxon>
        <taxon>Mamiellales</taxon>
        <taxon>Bathycoccaceae</taxon>
        <taxon>Ostreococcus</taxon>
    </lineage>
</organism>
<reference evidence="3" key="1">
    <citation type="submission" date="2021-01" db="EMBL/GenBank/DDBJ databases">
        <authorList>
            <person name="Corre E."/>
            <person name="Pelletier E."/>
            <person name="Niang G."/>
            <person name="Scheremetjew M."/>
            <person name="Finn R."/>
            <person name="Kale V."/>
            <person name="Holt S."/>
            <person name="Cochrane G."/>
            <person name="Meng A."/>
            <person name="Brown T."/>
            <person name="Cohen L."/>
        </authorList>
    </citation>
    <scope>NUCLEOTIDE SEQUENCE</scope>
    <source>
        <strain evidence="3">Clade-A-BCC118000</strain>
    </source>
</reference>
<gene>
    <name evidence="3" type="ORF">OLUC0939_LOCUS6128</name>
</gene>
<feature type="domain" description="NADP-dependent oxidoreductase" evidence="2">
    <location>
        <begin position="29"/>
        <end position="329"/>
    </location>
</feature>
<dbReference type="EMBL" id="HBDX01007148">
    <property type="protein sequence ID" value="CAD8225388.1"/>
    <property type="molecule type" value="Transcribed_RNA"/>
</dbReference>
<dbReference type="Gene3D" id="3.20.20.100">
    <property type="entry name" value="NADP-dependent oxidoreductase domain"/>
    <property type="match status" value="1"/>
</dbReference>
<sequence length="345" mass="37033">MIGTGAGAIGAATRDARAAPSARLASVGELGIGTWSWGNTAVWDYDESMDPELERVFNRAVEAGGKLFDTADSYGTGAGFDGRSETLLGRFLKNCPSDEAKDVILATKLAPFPWRVTSGSFVKAARESAARLQLEKIPLGQLHWSTGNYQPLQEGALWAGIADAYDEGVIGAVGLSNYGPKQLRKIHKYMSARGVPISTLQVQYHLLSRFPELNGTKETCDELGIKLIAYSPLALGLLTGKYSVENPPPGIRGVAYKGVLPPLPTLLETMREVGDAHGGKTLPQVALNWCMCKDTVPIPGAKNMRQLEDNLGSLGWRLSASEIEELDRAAVKVGKSTSQNIFQTS</sequence>
<evidence type="ECO:0000256" key="1">
    <source>
        <dbReference type="ARBA" id="ARBA00023002"/>
    </source>
</evidence>
<dbReference type="CDD" id="cd19093">
    <property type="entry name" value="AKR_AtPLR-like"/>
    <property type="match status" value="1"/>
</dbReference>
<dbReference type="SUPFAM" id="SSF51430">
    <property type="entry name" value="NAD(P)-linked oxidoreductase"/>
    <property type="match status" value="1"/>
</dbReference>
<keyword evidence="1" id="KW-0560">Oxidoreductase</keyword>
<dbReference type="InterPro" id="IPR036812">
    <property type="entry name" value="NAD(P)_OxRdtase_dom_sf"/>
</dbReference>
<dbReference type="AlphaFoldDB" id="A0A7R9T584"/>
<evidence type="ECO:0000259" key="2">
    <source>
        <dbReference type="Pfam" id="PF00248"/>
    </source>
</evidence>
<dbReference type="Pfam" id="PF00248">
    <property type="entry name" value="Aldo_ket_red"/>
    <property type="match status" value="1"/>
</dbReference>
<dbReference type="PANTHER" id="PTHR43625:SF5">
    <property type="entry name" value="PYRIDOXAL REDUCTASE, CHLOROPLASTIC"/>
    <property type="match status" value="1"/>
</dbReference>
<dbReference type="GO" id="GO:0016491">
    <property type="term" value="F:oxidoreductase activity"/>
    <property type="evidence" value="ECO:0007669"/>
    <property type="project" value="UniProtKB-KW"/>
</dbReference>
<accession>A0A7R9T584</accession>
<dbReference type="GO" id="GO:0005737">
    <property type="term" value="C:cytoplasm"/>
    <property type="evidence" value="ECO:0007669"/>
    <property type="project" value="TreeGrafter"/>
</dbReference>
<dbReference type="InterPro" id="IPR050791">
    <property type="entry name" value="Aldo-Keto_reductase"/>
</dbReference>
<dbReference type="PANTHER" id="PTHR43625">
    <property type="entry name" value="AFLATOXIN B1 ALDEHYDE REDUCTASE"/>
    <property type="match status" value="1"/>
</dbReference>
<protein>
    <recommendedName>
        <fullName evidence="2">NADP-dependent oxidoreductase domain-containing protein</fullName>
    </recommendedName>
</protein>
<proteinExistence type="predicted"/>
<name>A0A7R9T584_9CHLO</name>